<evidence type="ECO:0000259" key="4">
    <source>
        <dbReference type="Pfam" id="PF25800"/>
    </source>
</evidence>
<proteinExistence type="predicted"/>
<protein>
    <recommendedName>
        <fullName evidence="4">FimV N-terminal domain-containing protein</fullName>
    </recommendedName>
</protein>
<dbReference type="KEGG" id="dar:Daro_0866"/>
<organism evidence="5">
    <name type="scientific">Dechloromonas aromatica (strain RCB)</name>
    <dbReference type="NCBI Taxonomy" id="159087"/>
    <lineage>
        <taxon>Bacteria</taxon>
        <taxon>Pseudomonadati</taxon>
        <taxon>Pseudomonadota</taxon>
        <taxon>Betaproteobacteria</taxon>
        <taxon>Rhodocyclales</taxon>
        <taxon>Azonexaceae</taxon>
        <taxon>Dechloromonas</taxon>
    </lineage>
</organism>
<feature type="compositionally biased region" description="Basic and acidic residues" evidence="2">
    <location>
        <begin position="445"/>
        <end position="459"/>
    </location>
</feature>
<accession>Q47HQ9</accession>
<dbReference type="Pfam" id="PF25800">
    <property type="entry name" value="FimV_N"/>
    <property type="match status" value="1"/>
</dbReference>
<dbReference type="eggNOG" id="COG3170">
    <property type="taxonomic scope" value="Bacteria"/>
</dbReference>
<evidence type="ECO:0000256" key="2">
    <source>
        <dbReference type="SAM" id="MobiDB-lite"/>
    </source>
</evidence>
<feature type="compositionally biased region" description="Low complexity" evidence="2">
    <location>
        <begin position="173"/>
        <end position="193"/>
    </location>
</feature>
<dbReference type="InterPro" id="IPR020012">
    <property type="entry name" value="LysM_FimV"/>
</dbReference>
<reference evidence="5" key="1">
    <citation type="submission" date="2005-08" db="EMBL/GenBank/DDBJ databases">
        <title>Complete sequence of Dechloromonas aromatica RCB.</title>
        <authorList>
            <person name="Salinero K.K."/>
            <person name="Copeland A."/>
            <person name="Lucas S."/>
            <person name="Lapidus A."/>
            <person name="Barry K."/>
            <person name="Detter J.C."/>
            <person name="Glavina T."/>
            <person name="Hammon N."/>
            <person name="Israni S."/>
            <person name="Pitluck S."/>
            <person name="Di Bartolo G."/>
            <person name="Trong S."/>
            <person name="Schmutz J."/>
            <person name="Larimer F."/>
            <person name="Land M."/>
            <person name="Ivanova N."/>
            <person name="Richardson P."/>
        </authorList>
    </citation>
    <scope>NUCLEOTIDE SEQUENCE</scope>
    <source>
        <strain evidence="5">RCB</strain>
    </source>
</reference>
<feature type="compositionally biased region" description="Low complexity" evidence="2">
    <location>
        <begin position="410"/>
        <end position="420"/>
    </location>
</feature>
<feature type="region of interest" description="Disordered" evidence="2">
    <location>
        <begin position="534"/>
        <end position="556"/>
    </location>
</feature>
<dbReference type="NCBIfam" id="TIGR03505">
    <property type="entry name" value="FimV_core"/>
    <property type="match status" value="1"/>
</dbReference>
<feature type="compositionally biased region" description="Polar residues" evidence="2">
    <location>
        <begin position="534"/>
        <end position="550"/>
    </location>
</feature>
<feature type="region of interest" description="Disordered" evidence="2">
    <location>
        <begin position="384"/>
        <end position="465"/>
    </location>
</feature>
<sequence>MNETNHIKFKKRAAALAVASCMSLAPWFAEAAGLGKLTVLSALGQPLRAELDIGATKDEVAGMTARLAPQDAFKQAGVDFATVLLDLRFSVEKRANGQSVVKVSSAKPINEPFLDFLVELNWPAGRLVREYTFLLDPPEIAASQASRPVADARIVETVRGGGAAEDRPVSVKAAASRPAPAPKVAAEPKAAAENSGTRVVRQGETLRKIADESKYDGVSLEQMLVGLFQSNPDAFIGQNVNRLKSGAILNIPEKSAVEAVSPKEAKKIYVAQAADWNAYRQKLAASTAKTPAKDETSGAQASSGKITAKVEEKAVPAEQSKDQLKVARADAAAKGAAAAKAAEAADQIAKDKALKEAQDRMATLEKNVNELQKLLEMKNQKLAELQQPPVKKEEPKAPEVVKPVEPPKPVEIAKPAPAVEEAPKPVEPPKVVEETKPVEPVKPVEPPKPEAPKLEEKPKVVAPPPAPAPVVEESLLDDPLPLVGGGGILALLAGYFLFKRRRTQSSALETTAAPMPSSLGPNSVFRMTGGQSVDTGNTPPQTGEFSQTGPGTIDTDEVDPVAEADVYMAYGRDTQAEEILLEALQKDPQRTAIHAKLLEIYANRHSLKQFETLASELYAQTAGVGPDWEKVAALGVGLDPSNPLYSSSRTSDVSAATMVALPVEELELPEAVPEALSPLVGGVEPLPEIGLADEFERDTLVLPKETDGHEALGEDVSVADELASGSDAMTLDFDLGEQTIAPEVKGVAETSLADVSADLESPISIDSSALDFDLGNDVQEPEIVATLVGDQGVFGDLATGVDLDFNAAEKQLLAPEQSVIPTPDFSPEGTLVMPSATDNEDLDVGLGTWVGADGEPGISTNEEASAGSGGSVDTDSLMSQTIVNPMAGTDTLLSSDILSFGGETDHPQLSSTVVNSGVVDADSLEFDVKLTDSMFLGQPMIPPEFDIGSINLDLAAEPAEPSVSPVEVPAVAEAPLAATATHDAQWEEVNTKLDLAKAYEEMGDLEGARELLQEVVGEGSVDLVEQARTILGRIGG</sequence>
<feature type="region of interest" description="Disordered" evidence="2">
    <location>
        <begin position="173"/>
        <end position="197"/>
    </location>
</feature>
<dbReference type="HOGENOM" id="CLU_007099_0_0_4"/>
<dbReference type="Gene3D" id="1.20.58.2200">
    <property type="match status" value="1"/>
</dbReference>
<feature type="coiled-coil region" evidence="1">
    <location>
        <begin position="354"/>
        <end position="381"/>
    </location>
</feature>
<feature type="compositionally biased region" description="Basic and acidic residues" evidence="2">
    <location>
        <begin position="390"/>
        <end position="399"/>
    </location>
</feature>
<dbReference type="InterPro" id="IPR057840">
    <property type="entry name" value="FimV_N"/>
</dbReference>
<feature type="compositionally biased region" description="Basic and acidic residues" evidence="2">
    <location>
        <begin position="430"/>
        <end position="439"/>
    </location>
</feature>
<evidence type="ECO:0000313" key="5">
    <source>
        <dbReference type="EMBL" id="AAZ45622.1"/>
    </source>
</evidence>
<dbReference type="InterPro" id="IPR020011">
    <property type="entry name" value="FimV_C"/>
</dbReference>
<keyword evidence="3" id="KW-0732">Signal</keyword>
<evidence type="ECO:0000256" key="3">
    <source>
        <dbReference type="SAM" id="SignalP"/>
    </source>
</evidence>
<feature type="signal peptide" evidence="3">
    <location>
        <begin position="1"/>
        <end position="31"/>
    </location>
</feature>
<name>Q47HQ9_DECAR</name>
<keyword evidence="1" id="KW-0175">Coiled coil</keyword>
<feature type="region of interest" description="Disordered" evidence="2">
    <location>
        <begin position="290"/>
        <end position="314"/>
    </location>
</feature>
<dbReference type="AlphaFoldDB" id="Q47HQ9"/>
<dbReference type="STRING" id="159087.Daro_0866"/>
<evidence type="ECO:0000256" key="1">
    <source>
        <dbReference type="SAM" id="Coils"/>
    </source>
</evidence>
<feature type="domain" description="FimV N-terminal" evidence="4">
    <location>
        <begin position="32"/>
        <end position="138"/>
    </location>
</feature>
<gene>
    <name evidence="5" type="ordered locus">Daro_0866</name>
</gene>
<dbReference type="NCBIfam" id="TIGR03504">
    <property type="entry name" value="FimV_Cterm"/>
    <property type="match status" value="1"/>
</dbReference>
<dbReference type="EMBL" id="CP000089">
    <property type="protein sequence ID" value="AAZ45622.1"/>
    <property type="molecule type" value="Genomic_DNA"/>
</dbReference>
<feature type="region of interest" description="Disordered" evidence="2">
    <location>
        <begin position="854"/>
        <end position="876"/>
    </location>
</feature>
<feature type="chain" id="PRO_5004233557" description="FimV N-terminal domain-containing protein" evidence="3">
    <location>
        <begin position="32"/>
        <end position="1036"/>
    </location>
</feature>
<dbReference type="InterPro" id="IPR038440">
    <property type="entry name" value="FimV_C_sf"/>
</dbReference>